<dbReference type="SUPFAM" id="SSF57095">
    <property type="entry name" value="Scorpion toxin-like"/>
    <property type="match status" value="1"/>
</dbReference>
<comment type="caution">
    <text evidence="6">The sequence shown here is derived from an EMBL/GenBank/DDBJ whole genome shotgun (WGS) entry which is preliminary data.</text>
</comment>
<keyword evidence="3" id="KW-1015">Disulfide bond</keyword>
<keyword evidence="2" id="KW-0964">Secreted</keyword>
<dbReference type="PANTHER" id="PTHR33147:SF133">
    <property type="entry name" value="DEFENSIN-LIKE PROTEIN 6-RELATED"/>
    <property type="match status" value="1"/>
</dbReference>
<evidence type="ECO:0000259" key="5">
    <source>
        <dbReference type="Pfam" id="PF00304"/>
    </source>
</evidence>
<dbReference type="Gene3D" id="3.30.30.10">
    <property type="entry name" value="Knottin, scorpion toxin-like"/>
    <property type="match status" value="1"/>
</dbReference>
<reference evidence="6 7" key="1">
    <citation type="submission" date="2022-01" db="EMBL/GenBank/DDBJ databases">
        <authorList>
            <person name="Xiong W."/>
            <person name="Schranz E."/>
        </authorList>
    </citation>
    <scope>NUCLEOTIDE SEQUENCE [LARGE SCALE GENOMIC DNA]</scope>
</reference>
<dbReference type="Pfam" id="PF00304">
    <property type="entry name" value="Gamma-thionin"/>
    <property type="match status" value="1"/>
</dbReference>
<dbReference type="CDD" id="cd00107">
    <property type="entry name" value="Knot1"/>
    <property type="match status" value="1"/>
</dbReference>
<dbReference type="PANTHER" id="PTHR33147">
    <property type="entry name" value="DEFENSIN-LIKE PROTEIN 1"/>
    <property type="match status" value="1"/>
</dbReference>
<sequence length="72" mass="7888">MGKSLFVFILLVALFATDETMMSVTEAKMCQSTSHALSCATDTTCNSSCEKQGFAQGKCDGIRRRCTCYKQC</sequence>
<evidence type="ECO:0000256" key="1">
    <source>
        <dbReference type="ARBA" id="ARBA00004613"/>
    </source>
</evidence>
<accession>A0AAU9P8X9</accession>
<dbReference type="AlphaFoldDB" id="A0AAU9P8X9"/>
<evidence type="ECO:0000313" key="6">
    <source>
        <dbReference type="EMBL" id="CAH1446406.1"/>
    </source>
</evidence>
<comment type="subcellular location">
    <subcellularLocation>
        <location evidence="1">Secreted</location>
    </subcellularLocation>
</comment>
<gene>
    <name evidence="6" type="ORF">LVIROSA_LOCUS32099</name>
</gene>
<keyword evidence="4" id="KW-0732">Signal</keyword>
<feature type="domain" description="Knottins-like" evidence="5">
    <location>
        <begin position="29"/>
        <end position="72"/>
    </location>
</feature>
<dbReference type="Proteomes" id="UP001157418">
    <property type="component" value="Unassembled WGS sequence"/>
</dbReference>
<dbReference type="EMBL" id="CAKMRJ010005523">
    <property type="protein sequence ID" value="CAH1446406.1"/>
    <property type="molecule type" value="Genomic_DNA"/>
</dbReference>
<proteinExistence type="predicted"/>
<dbReference type="InterPro" id="IPR036574">
    <property type="entry name" value="Scorpion_toxin-like_sf"/>
</dbReference>
<evidence type="ECO:0000256" key="4">
    <source>
        <dbReference type="SAM" id="SignalP"/>
    </source>
</evidence>
<evidence type="ECO:0000256" key="3">
    <source>
        <dbReference type="ARBA" id="ARBA00023157"/>
    </source>
</evidence>
<feature type="chain" id="PRO_5043829736" description="Knottins-like domain-containing protein" evidence="4">
    <location>
        <begin position="28"/>
        <end position="72"/>
    </location>
</feature>
<dbReference type="InterPro" id="IPR003614">
    <property type="entry name" value="Knottins"/>
</dbReference>
<dbReference type="GO" id="GO:0005576">
    <property type="term" value="C:extracellular region"/>
    <property type="evidence" value="ECO:0007669"/>
    <property type="project" value="UniProtKB-SubCell"/>
</dbReference>
<evidence type="ECO:0000256" key="2">
    <source>
        <dbReference type="ARBA" id="ARBA00022525"/>
    </source>
</evidence>
<protein>
    <recommendedName>
        <fullName evidence="5">Knottins-like domain-containing protein</fullName>
    </recommendedName>
</protein>
<feature type="signal peptide" evidence="4">
    <location>
        <begin position="1"/>
        <end position="27"/>
    </location>
</feature>
<evidence type="ECO:0000313" key="7">
    <source>
        <dbReference type="Proteomes" id="UP001157418"/>
    </source>
</evidence>
<dbReference type="GO" id="GO:0006952">
    <property type="term" value="P:defense response"/>
    <property type="evidence" value="ECO:0007669"/>
    <property type="project" value="InterPro"/>
</dbReference>
<name>A0AAU9P8X9_9ASTR</name>
<organism evidence="6 7">
    <name type="scientific">Lactuca virosa</name>
    <dbReference type="NCBI Taxonomy" id="75947"/>
    <lineage>
        <taxon>Eukaryota</taxon>
        <taxon>Viridiplantae</taxon>
        <taxon>Streptophyta</taxon>
        <taxon>Embryophyta</taxon>
        <taxon>Tracheophyta</taxon>
        <taxon>Spermatophyta</taxon>
        <taxon>Magnoliopsida</taxon>
        <taxon>eudicotyledons</taxon>
        <taxon>Gunneridae</taxon>
        <taxon>Pentapetalae</taxon>
        <taxon>asterids</taxon>
        <taxon>campanulids</taxon>
        <taxon>Asterales</taxon>
        <taxon>Asteraceae</taxon>
        <taxon>Cichorioideae</taxon>
        <taxon>Cichorieae</taxon>
        <taxon>Lactucinae</taxon>
        <taxon>Lactuca</taxon>
    </lineage>
</organism>
<keyword evidence="7" id="KW-1185">Reference proteome</keyword>